<name>A2EZS2_TRIV3</name>
<gene>
    <name evidence="3" type="ORF">TVAG_002990</name>
</gene>
<evidence type="ECO:0000256" key="1">
    <source>
        <dbReference type="SAM" id="Coils"/>
    </source>
</evidence>
<keyword evidence="2" id="KW-0812">Transmembrane</keyword>
<dbReference type="EMBL" id="DS113555">
    <property type="protein sequence ID" value="EAY01844.1"/>
    <property type="molecule type" value="Genomic_DNA"/>
</dbReference>
<dbReference type="RefSeq" id="XP_001314391.1">
    <property type="nucleotide sequence ID" value="XM_001314372.1"/>
</dbReference>
<feature type="transmembrane region" description="Helical" evidence="2">
    <location>
        <begin position="159"/>
        <end position="180"/>
    </location>
</feature>
<dbReference type="AlphaFoldDB" id="A2EZS2"/>
<dbReference type="InParanoid" id="A2EZS2"/>
<keyword evidence="2" id="KW-0472">Membrane</keyword>
<proteinExistence type="predicted"/>
<dbReference type="VEuPathDB" id="TrichDB:TVAGG3_0816460"/>
<feature type="coiled-coil region" evidence="1">
    <location>
        <begin position="92"/>
        <end position="119"/>
    </location>
</feature>
<keyword evidence="4" id="KW-1185">Reference proteome</keyword>
<keyword evidence="2" id="KW-1133">Transmembrane helix</keyword>
<feature type="transmembrane region" description="Helical" evidence="2">
    <location>
        <begin position="72"/>
        <end position="92"/>
    </location>
</feature>
<keyword evidence="1" id="KW-0175">Coiled coil</keyword>
<dbReference type="SMR" id="A2EZS2"/>
<dbReference type="Proteomes" id="UP000001542">
    <property type="component" value="Unassembled WGS sequence"/>
</dbReference>
<sequence>MSEYTKTPENVDGIASVEYDHYGYEIFIPESNESVWSADIPKSYMCGGNGSYTFSDAPVYQMESVDDPLGRFIVVIIAILLVCVCTGTWPLLISINTRVERIEEKQDELIEEVHEIKENIRTVIDFVKLKWIWGRKQEEPQEETKVEVVKKKVITCMDVIKYTWLLIAAICMLLVAQLAAQVICVQLNWKSTTRLVKVNKCYFINTSGLILEETNQEVEGNITVPDNTSNTVRKLLANQQATVKLQNITAKASIQVGKEKISFTSQCEGAMFKAASGEIWKLYPSNAYNCTDVPAVYLKKLYTYSQSRCSFGAWSDNEFGPPTASEDEEVIEYYNSANEIPKNGFSFATNPLSFSGVVQALEKIGAVNGEWTECTGCCGMGNLGTRYRRARAYALIQREVW</sequence>
<reference evidence="3" key="2">
    <citation type="journal article" date="2007" name="Science">
        <title>Draft genome sequence of the sexually transmitted pathogen Trichomonas vaginalis.</title>
        <authorList>
            <person name="Carlton J.M."/>
            <person name="Hirt R.P."/>
            <person name="Silva J.C."/>
            <person name="Delcher A.L."/>
            <person name="Schatz M."/>
            <person name="Zhao Q."/>
            <person name="Wortman J.R."/>
            <person name="Bidwell S.L."/>
            <person name="Alsmark U.C.M."/>
            <person name="Besteiro S."/>
            <person name="Sicheritz-Ponten T."/>
            <person name="Noel C.J."/>
            <person name="Dacks J.B."/>
            <person name="Foster P.G."/>
            <person name="Simillion C."/>
            <person name="Van de Peer Y."/>
            <person name="Miranda-Saavedra D."/>
            <person name="Barton G.J."/>
            <person name="Westrop G.D."/>
            <person name="Mueller S."/>
            <person name="Dessi D."/>
            <person name="Fiori P.L."/>
            <person name="Ren Q."/>
            <person name="Paulsen I."/>
            <person name="Zhang H."/>
            <person name="Bastida-Corcuera F.D."/>
            <person name="Simoes-Barbosa A."/>
            <person name="Brown M.T."/>
            <person name="Hayes R.D."/>
            <person name="Mukherjee M."/>
            <person name="Okumura C.Y."/>
            <person name="Schneider R."/>
            <person name="Smith A.J."/>
            <person name="Vanacova S."/>
            <person name="Villalvazo M."/>
            <person name="Haas B.J."/>
            <person name="Pertea M."/>
            <person name="Feldblyum T.V."/>
            <person name="Utterback T.R."/>
            <person name="Shu C.L."/>
            <person name="Osoegawa K."/>
            <person name="de Jong P.J."/>
            <person name="Hrdy I."/>
            <person name="Horvathova L."/>
            <person name="Zubacova Z."/>
            <person name="Dolezal P."/>
            <person name="Malik S.B."/>
            <person name="Logsdon J.M. Jr."/>
            <person name="Henze K."/>
            <person name="Gupta A."/>
            <person name="Wang C.C."/>
            <person name="Dunne R.L."/>
            <person name="Upcroft J.A."/>
            <person name="Upcroft P."/>
            <person name="White O."/>
            <person name="Salzberg S.L."/>
            <person name="Tang P."/>
            <person name="Chiu C.-H."/>
            <person name="Lee Y.-S."/>
            <person name="Embley T.M."/>
            <person name="Coombs G.H."/>
            <person name="Mottram J.C."/>
            <person name="Tachezy J."/>
            <person name="Fraser-Liggett C.M."/>
            <person name="Johnson P.J."/>
        </authorList>
    </citation>
    <scope>NUCLEOTIDE SEQUENCE [LARGE SCALE GENOMIC DNA]</scope>
    <source>
        <strain evidence="3">G3</strain>
    </source>
</reference>
<dbReference type="VEuPathDB" id="TrichDB:TVAG_002990"/>
<evidence type="ECO:0000256" key="2">
    <source>
        <dbReference type="SAM" id="Phobius"/>
    </source>
</evidence>
<evidence type="ECO:0000313" key="3">
    <source>
        <dbReference type="EMBL" id="EAY01844.1"/>
    </source>
</evidence>
<evidence type="ECO:0000313" key="4">
    <source>
        <dbReference type="Proteomes" id="UP000001542"/>
    </source>
</evidence>
<dbReference type="KEGG" id="tva:4759673"/>
<organism evidence="3 4">
    <name type="scientific">Trichomonas vaginalis (strain ATCC PRA-98 / G3)</name>
    <dbReference type="NCBI Taxonomy" id="412133"/>
    <lineage>
        <taxon>Eukaryota</taxon>
        <taxon>Metamonada</taxon>
        <taxon>Parabasalia</taxon>
        <taxon>Trichomonadida</taxon>
        <taxon>Trichomonadidae</taxon>
        <taxon>Trichomonas</taxon>
    </lineage>
</organism>
<protein>
    <submittedName>
        <fullName evidence="3">Uncharacterized protein</fullName>
    </submittedName>
</protein>
<reference evidence="3" key="1">
    <citation type="submission" date="2006-10" db="EMBL/GenBank/DDBJ databases">
        <authorList>
            <person name="Amadeo P."/>
            <person name="Zhao Q."/>
            <person name="Wortman J."/>
            <person name="Fraser-Liggett C."/>
            <person name="Carlton J."/>
        </authorList>
    </citation>
    <scope>NUCLEOTIDE SEQUENCE</scope>
    <source>
        <strain evidence="3">G3</strain>
    </source>
</reference>
<accession>A2EZS2</accession>